<evidence type="ECO:0000313" key="6">
    <source>
        <dbReference type="EMBL" id="SAL74337.1"/>
    </source>
</evidence>
<dbReference type="SUPFAM" id="SSF48179">
    <property type="entry name" value="6-phosphogluconate dehydrogenase C-terminal domain-like"/>
    <property type="match status" value="1"/>
</dbReference>
<dbReference type="InterPro" id="IPR008927">
    <property type="entry name" value="6-PGluconate_DH-like_C_sf"/>
</dbReference>
<evidence type="ECO:0000259" key="5">
    <source>
        <dbReference type="Pfam" id="PF14833"/>
    </source>
</evidence>
<dbReference type="Gene3D" id="1.10.1040.10">
    <property type="entry name" value="N-(1-d-carboxylethyl)-l-norvaline Dehydrogenase, domain 2"/>
    <property type="match status" value="1"/>
</dbReference>
<protein>
    <submittedName>
        <fullName evidence="6">Oxidoreductase</fullName>
    </submittedName>
</protein>
<evidence type="ECO:0000256" key="1">
    <source>
        <dbReference type="ARBA" id="ARBA00023002"/>
    </source>
</evidence>
<gene>
    <name evidence="6" type="ORF">AWB69_09171</name>
</gene>
<dbReference type="InterPro" id="IPR015815">
    <property type="entry name" value="HIBADH-related"/>
</dbReference>
<feature type="active site" evidence="3">
    <location>
        <position position="187"/>
    </location>
</feature>
<dbReference type="AlphaFoldDB" id="A0A158JZN2"/>
<dbReference type="Pfam" id="PF03446">
    <property type="entry name" value="NAD_binding_2"/>
    <property type="match status" value="1"/>
</dbReference>
<dbReference type="EMBL" id="FCOK02000153">
    <property type="protein sequence ID" value="SAL74337.1"/>
    <property type="molecule type" value="Genomic_DNA"/>
</dbReference>
<dbReference type="SUPFAM" id="SSF51735">
    <property type="entry name" value="NAD(P)-binding Rossmann-fold domains"/>
    <property type="match status" value="1"/>
</dbReference>
<dbReference type="InterPro" id="IPR051265">
    <property type="entry name" value="HIBADH-related_NP60_sf"/>
</dbReference>
<dbReference type="GO" id="GO:0016491">
    <property type="term" value="F:oxidoreductase activity"/>
    <property type="evidence" value="ECO:0007669"/>
    <property type="project" value="UniProtKB-KW"/>
</dbReference>
<dbReference type="RefSeq" id="WP_062093143.1">
    <property type="nucleotide sequence ID" value="NZ_FCOK02000153.1"/>
</dbReference>
<keyword evidence="1" id="KW-0560">Oxidoreductase</keyword>
<dbReference type="InterPro" id="IPR013328">
    <property type="entry name" value="6PGD_dom2"/>
</dbReference>
<dbReference type="Gene3D" id="3.40.50.720">
    <property type="entry name" value="NAD(P)-binding Rossmann-like Domain"/>
    <property type="match status" value="1"/>
</dbReference>
<dbReference type="InterPro" id="IPR036291">
    <property type="entry name" value="NAD(P)-bd_dom_sf"/>
</dbReference>
<dbReference type="Proteomes" id="UP000054683">
    <property type="component" value="Unassembled WGS sequence"/>
</dbReference>
<accession>A0A158JZN2</accession>
<dbReference type="PANTHER" id="PTHR43580">
    <property type="entry name" value="OXIDOREDUCTASE GLYR1-RELATED"/>
    <property type="match status" value="1"/>
</dbReference>
<name>A0A158JZN2_9BURK</name>
<dbReference type="PIRSF" id="PIRSF000103">
    <property type="entry name" value="HIBADH"/>
    <property type="match status" value="1"/>
</dbReference>
<evidence type="ECO:0000313" key="7">
    <source>
        <dbReference type="Proteomes" id="UP000054683"/>
    </source>
</evidence>
<reference evidence="6 7" key="1">
    <citation type="submission" date="2016-01" db="EMBL/GenBank/DDBJ databases">
        <authorList>
            <person name="Oliw E.H."/>
        </authorList>
    </citation>
    <scope>NUCLEOTIDE SEQUENCE [LARGE SCALE GENOMIC DNA]</scope>
    <source>
        <strain evidence="6">LMG 27134</strain>
    </source>
</reference>
<dbReference type="InterPro" id="IPR006115">
    <property type="entry name" value="6PGDH_NADP-bd"/>
</dbReference>
<dbReference type="PANTHER" id="PTHR43580:SF2">
    <property type="entry name" value="CYTOKINE-LIKE NUCLEAR FACTOR N-PAC"/>
    <property type="match status" value="1"/>
</dbReference>
<evidence type="ECO:0000256" key="3">
    <source>
        <dbReference type="PIRSR" id="PIRSR000103-1"/>
    </source>
</evidence>
<dbReference type="InterPro" id="IPR029154">
    <property type="entry name" value="HIBADH-like_NADP-bd"/>
</dbReference>
<evidence type="ECO:0000256" key="2">
    <source>
        <dbReference type="ARBA" id="ARBA00023027"/>
    </source>
</evidence>
<proteinExistence type="predicted"/>
<sequence length="311" mass="33172">MENPVCNPPESPTDHSGIQEMDILLVGAGKMGLPIARNIQRRGHRLSVLDSSAERRDLARAQGLEIAPTLESGLASAKVVITSLPHDAAFESMASEIVACMKPEQIYVDTSTVSLAASQRVSRAFQEAQIPWLRVAVSGNPQMVEQKQSTTIASGPLEVYQRVRPLLKLLGEAQFYVGPRDEARIMKLAINLMVSGLSALLAEALALGQKAGLDWATMCEVIAASAAGAPVVRAKVAQIRHYDFAPTFTVGQMQKDVGLILDAGMDLRVPLPQTGAVAQLLLQTSALGFDSEDYASVIKAVQQSAGLPLHG</sequence>
<dbReference type="GO" id="GO:0051287">
    <property type="term" value="F:NAD binding"/>
    <property type="evidence" value="ECO:0007669"/>
    <property type="project" value="InterPro"/>
</dbReference>
<evidence type="ECO:0000259" key="4">
    <source>
        <dbReference type="Pfam" id="PF03446"/>
    </source>
</evidence>
<dbReference type="Pfam" id="PF14833">
    <property type="entry name" value="NAD_binding_11"/>
    <property type="match status" value="1"/>
</dbReference>
<dbReference type="GO" id="GO:0050661">
    <property type="term" value="F:NADP binding"/>
    <property type="evidence" value="ECO:0007669"/>
    <property type="project" value="InterPro"/>
</dbReference>
<keyword evidence="2" id="KW-0520">NAD</keyword>
<organism evidence="6 7">
    <name type="scientific">Caballeronia udeis</name>
    <dbReference type="NCBI Taxonomy" id="1232866"/>
    <lineage>
        <taxon>Bacteria</taxon>
        <taxon>Pseudomonadati</taxon>
        <taxon>Pseudomonadota</taxon>
        <taxon>Betaproteobacteria</taxon>
        <taxon>Burkholderiales</taxon>
        <taxon>Burkholderiaceae</taxon>
        <taxon>Caballeronia</taxon>
    </lineage>
</organism>
<feature type="domain" description="3-hydroxyisobutyrate dehydrogenase-like NAD-binding" evidence="5">
    <location>
        <begin position="184"/>
        <end position="300"/>
    </location>
</feature>
<feature type="domain" description="6-phosphogluconate dehydrogenase NADP-binding" evidence="4">
    <location>
        <begin position="23"/>
        <end position="178"/>
    </location>
</feature>